<feature type="transmembrane region" description="Helical" evidence="1">
    <location>
        <begin position="198"/>
        <end position="224"/>
    </location>
</feature>
<organism evidence="2 3">
    <name type="scientific">Kushneria aurantia</name>
    <dbReference type="NCBI Taxonomy" id="504092"/>
    <lineage>
        <taxon>Bacteria</taxon>
        <taxon>Pseudomonadati</taxon>
        <taxon>Pseudomonadota</taxon>
        <taxon>Gammaproteobacteria</taxon>
        <taxon>Oceanospirillales</taxon>
        <taxon>Halomonadaceae</taxon>
        <taxon>Kushneria</taxon>
    </lineage>
</organism>
<keyword evidence="3" id="KW-1185">Reference proteome</keyword>
<reference evidence="2 3" key="1">
    <citation type="submission" date="2024-09" db="EMBL/GenBank/DDBJ databases">
        <authorList>
            <person name="Sun Q."/>
            <person name="Mori K."/>
        </authorList>
    </citation>
    <scope>NUCLEOTIDE SEQUENCE [LARGE SCALE GENOMIC DNA]</scope>
    <source>
        <strain evidence="2 3">CCM 7415</strain>
    </source>
</reference>
<protein>
    <submittedName>
        <fullName evidence="2">Uncharacterized protein</fullName>
    </submittedName>
</protein>
<keyword evidence="1" id="KW-0472">Membrane</keyword>
<dbReference type="RefSeq" id="WP_156826782.1">
    <property type="nucleotide sequence ID" value="NZ_JBHLVX010000040.1"/>
</dbReference>
<feature type="transmembrane region" description="Helical" evidence="1">
    <location>
        <begin position="85"/>
        <end position="104"/>
    </location>
</feature>
<evidence type="ECO:0000256" key="1">
    <source>
        <dbReference type="SAM" id="Phobius"/>
    </source>
</evidence>
<evidence type="ECO:0000313" key="3">
    <source>
        <dbReference type="Proteomes" id="UP001589814"/>
    </source>
</evidence>
<name>A0ABV6G3W9_9GAMM</name>
<evidence type="ECO:0000313" key="2">
    <source>
        <dbReference type="EMBL" id="MFC0268274.1"/>
    </source>
</evidence>
<keyword evidence="1" id="KW-0812">Transmembrane</keyword>
<sequence>MNLVDLLRSEDELLKNNSNISGEDDENNRKANISDIAAALFASISLGCAAFLISMMVFVFFFFLVRVVSVGGFFQSMSYAWNGSLFYAACVSVFALILSFFLGLRTLKKGVEFISSGDVNSNRGKLRQELVSRNFECADSYEMDRCNFFIDKNYEKILVVLGKKNSSNFSYIFLSGSDLLASEFYVDDLILSKSSSGAGGSLAGAAVGGILTGGVGAIVGAVAGKKNKYESEIRISKISINLVLKNSDRPYCELVFFESAYGLKKTDTSLRWVLERAKNWDARIRNMMAD</sequence>
<keyword evidence="1" id="KW-1133">Transmembrane helix</keyword>
<accession>A0ABV6G3W9</accession>
<dbReference type="EMBL" id="JBHLVX010000040">
    <property type="protein sequence ID" value="MFC0268274.1"/>
    <property type="molecule type" value="Genomic_DNA"/>
</dbReference>
<feature type="transmembrane region" description="Helical" evidence="1">
    <location>
        <begin position="36"/>
        <end position="65"/>
    </location>
</feature>
<gene>
    <name evidence="2" type="ORF">ACFFHW_09825</name>
</gene>
<comment type="caution">
    <text evidence="2">The sequence shown here is derived from an EMBL/GenBank/DDBJ whole genome shotgun (WGS) entry which is preliminary data.</text>
</comment>
<dbReference type="Proteomes" id="UP001589814">
    <property type="component" value="Unassembled WGS sequence"/>
</dbReference>
<proteinExistence type="predicted"/>